<keyword evidence="6" id="KW-1185">Reference proteome</keyword>
<dbReference type="RefSeq" id="WP_126830552.1">
    <property type="nucleotide sequence ID" value="NZ_CBCRYB010000002.1"/>
</dbReference>
<dbReference type="PANTHER" id="PTHR38445:SF10">
    <property type="entry name" value="GNTR-FAMILY TRANSCRIPTIONAL REGULATOR"/>
    <property type="match status" value="1"/>
</dbReference>
<dbReference type="OrthoDB" id="9815017at2"/>
<dbReference type="SUPFAM" id="SSF46785">
    <property type="entry name" value="Winged helix' DNA-binding domain"/>
    <property type="match status" value="1"/>
</dbReference>
<organism evidence="5 6">
    <name type="scientific">Vagococcus fessus</name>
    <dbReference type="NCBI Taxonomy" id="120370"/>
    <lineage>
        <taxon>Bacteria</taxon>
        <taxon>Bacillati</taxon>
        <taxon>Bacillota</taxon>
        <taxon>Bacilli</taxon>
        <taxon>Lactobacillales</taxon>
        <taxon>Enterococcaceae</taxon>
        <taxon>Vagococcus</taxon>
    </lineage>
</organism>
<accession>A0A430ACC5</accession>
<evidence type="ECO:0000256" key="1">
    <source>
        <dbReference type="ARBA" id="ARBA00023015"/>
    </source>
</evidence>
<name>A0A430ACC5_9ENTE</name>
<dbReference type="GO" id="GO:0003700">
    <property type="term" value="F:DNA-binding transcription factor activity"/>
    <property type="evidence" value="ECO:0007669"/>
    <property type="project" value="InterPro"/>
</dbReference>
<keyword evidence="3" id="KW-0804">Transcription</keyword>
<dbReference type="CDD" id="cd07377">
    <property type="entry name" value="WHTH_GntR"/>
    <property type="match status" value="1"/>
</dbReference>
<evidence type="ECO:0000313" key="5">
    <source>
        <dbReference type="EMBL" id="RSU04864.1"/>
    </source>
</evidence>
<evidence type="ECO:0000256" key="3">
    <source>
        <dbReference type="ARBA" id="ARBA00023163"/>
    </source>
</evidence>
<dbReference type="PANTHER" id="PTHR38445">
    <property type="entry name" value="HTH-TYPE TRANSCRIPTIONAL REPRESSOR YTRA"/>
    <property type="match status" value="1"/>
</dbReference>
<dbReference type="InterPro" id="IPR036390">
    <property type="entry name" value="WH_DNA-bd_sf"/>
</dbReference>
<dbReference type="GO" id="GO:0003677">
    <property type="term" value="F:DNA binding"/>
    <property type="evidence" value="ECO:0007669"/>
    <property type="project" value="UniProtKB-KW"/>
</dbReference>
<dbReference type="SMART" id="SM00345">
    <property type="entry name" value="HTH_GNTR"/>
    <property type="match status" value="1"/>
</dbReference>
<dbReference type="PROSITE" id="PS50949">
    <property type="entry name" value="HTH_GNTR"/>
    <property type="match status" value="1"/>
</dbReference>
<gene>
    <name evidence="5" type="ORF">CBF31_02265</name>
</gene>
<dbReference type="Proteomes" id="UP000287101">
    <property type="component" value="Unassembled WGS sequence"/>
</dbReference>
<comment type="caution">
    <text evidence="5">The sequence shown here is derived from an EMBL/GenBank/DDBJ whole genome shotgun (WGS) entry which is preliminary data.</text>
</comment>
<dbReference type="EMBL" id="NGJY01000001">
    <property type="protein sequence ID" value="RSU04864.1"/>
    <property type="molecule type" value="Genomic_DNA"/>
</dbReference>
<evidence type="ECO:0000259" key="4">
    <source>
        <dbReference type="PROSITE" id="PS50949"/>
    </source>
</evidence>
<feature type="domain" description="HTH gntR-type" evidence="4">
    <location>
        <begin position="9"/>
        <end position="77"/>
    </location>
</feature>
<proteinExistence type="predicted"/>
<dbReference type="Pfam" id="PF00392">
    <property type="entry name" value="GntR"/>
    <property type="match status" value="1"/>
</dbReference>
<sequence length="123" mass="13757">MRLDFDSTLPLYKQIAKQIEEGVMKGIYGPGTQIPSTTEISKRYNVNPATVLKGMNLLVSKKILVKRRGIGMFVTENGSQLIFEERKEQFINENIVGLVAEAKGLNLSKTELLVLIERGFGNE</sequence>
<dbReference type="InterPro" id="IPR000524">
    <property type="entry name" value="Tscrpt_reg_HTH_GntR"/>
</dbReference>
<dbReference type="AlphaFoldDB" id="A0A430ACC5"/>
<evidence type="ECO:0000313" key="6">
    <source>
        <dbReference type="Proteomes" id="UP000287101"/>
    </source>
</evidence>
<protein>
    <submittedName>
        <fullName evidence="5">GntR family transcriptional regulator</fullName>
    </submittedName>
</protein>
<dbReference type="Gene3D" id="1.10.10.10">
    <property type="entry name" value="Winged helix-like DNA-binding domain superfamily/Winged helix DNA-binding domain"/>
    <property type="match status" value="1"/>
</dbReference>
<dbReference type="InterPro" id="IPR036388">
    <property type="entry name" value="WH-like_DNA-bd_sf"/>
</dbReference>
<keyword evidence="2" id="KW-0238">DNA-binding</keyword>
<reference evidence="5 6" key="1">
    <citation type="submission" date="2017-05" db="EMBL/GenBank/DDBJ databases">
        <title>Vagococcus spp. assemblies.</title>
        <authorList>
            <person name="Gulvik C.A."/>
        </authorList>
    </citation>
    <scope>NUCLEOTIDE SEQUENCE [LARGE SCALE GENOMIC DNA]</scope>
    <source>
        <strain evidence="5 6">CCUG 41755</strain>
    </source>
</reference>
<keyword evidence="1" id="KW-0805">Transcription regulation</keyword>
<evidence type="ECO:0000256" key="2">
    <source>
        <dbReference type="ARBA" id="ARBA00023125"/>
    </source>
</evidence>